<evidence type="ECO:0000259" key="2">
    <source>
        <dbReference type="PROSITE" id="PS50404"/>
    </source>
</evidence>
<dbReference type="PANTHER" id="PTHR43969">
    <property type="entry name" value="GLUTATHIONE S TRANSFERASE D10, ISOFORM A-RELATED"/>
    <property type="match status" value="1"/>
</dbReference>
<dbReference type="CDD" id="cd03177">
    <property type="entry name" value="GST_C_Delta_Epsilon"/>
    <property type="match status" value="1"/>
</dbReference>
<dbReference type="InterPro" id="IPR010987">
    <property type="entry name" value="Glutathione-S-Trfase_C-like"/>
</dbReference>
<accession>A0A834HPZ5</accession>
<organism evidence="4 5">
    <name type="scientific">Rhynchophorus ferrugineus</name>
    <name type="common">Red palm weevil</name>
    <name type="synonym">Curculio ferrugineus</name>
    <dbReference type="NCBI Taxonomy" id="354439"/>
    <lineage>
        <taxon>Eukaryota</taxon>
        <taxon>Metazoa</taxon>
        <taxon>Ecdysozoa</taxon>
        <taxon>Arthropoda</taxon>
        <taxon>Hexapoda</taxon>
        <taxon>Insecta</taxon>
        <taxon>Pterygota</taxon>
        <taxon>Neoptera</taxon>
        <taxon>Endopterygota</taxon>
        <taxon>Coleoptera</taxon>
        <taxon>Polyphaga</taxon>
        <taxon>Cucujiformia</taxon>
        <taxon>Curculionidae</taxon>
        <taxon>Dryophthorinae</taxon>
        <taxon>Rhynchophorus</taxon>
    </lineage>
</organism>
<reference evidence="4" key="1">
    <citation type="submission" date="2020-08" db="EMBL/GenBank/DDBJ databases">
        <title>Genome sequencing and assembly of the red palm weevil Rhynchophorus ferrugineus.</title>
        <authorList>
            <person name="Dias G.B."/>
            <person name="Bergman C.M."/>
            <person name="Manee M."/>
        </authorList>
    </citation>
    <scope>NUCLEOTIDE SEQUENCE</scope>
    <source>
        <strain evidence="4">AA-2017</strain>
        <tissue evidence="4">Whole larva</tissue>
    </source>
</reference>
<dbReference type="FunFam" id="3.40.30.10:FF:000034">
    <property type="entry name" value="glutathione S-transferase 1"/>
    <property type="match status" value="1"/>
</dbReference>
<dbReference type="InterPro" id="IPR040079">
    <property type="entry name" value="Glutathione_S-Trfase"/>
</dbReference>
<feature type="domain" description="GST C-terminal" evidence="3">
    <location>
        <begin position="89"/>
        <end position="210"/>
    </location>
</feature>
<gene>
    <name evidence="4" type="ORF">GWI33_021307</name>
</gene>
<dbReference type="AlphaFoldDB" id="A0A834HPZ5"/>
<dbReference type="OrthoDB" id="2309723at2759"/>
<dbReference type="PROSITE" id="PS50404">
    <property type="entry name" value="GST_NTER"/>
    <property type="match status" value="1"/>
</dbReference>
<protein>
    <submittedName>
        <fullName evidence="4">Uncharacterized protein</fullName>
    </submittedName>
</protein>
<dbReference type="PANTHER" id="PTHR43969:SF8">
    <property type="entry name" value="GLUTATHIONE S TRANSFERASE E13, ISOFORM A-RELATED"/>
    <property type="match status" value="1"/>
</dbReference>
<dbReference type="InterPro" id="IPR004045">
    <property type="entry name" value="Glutathione_S-Trfase_N"/>
</dbReference>
<dbReference type="Pfam" id="PF13417">
    <property type="entry name" value="GST_N_3"/>
    <property type="match status" value="1"/>
</dbReference>
<dbReference type="Gene3D" id="1.20.1050.10">
    <property type="match status" value="1"/>
</dbReference>
<dbReference type="SFLD" id="SFLDG01153">
    <property type="entry name" value="Main.4:_Theta-like"/>
    <property type="match status" value="1"/>
</dbReference>
<dbReference type="PROSITE" id="PS50405">
    <property type="entry name" value="GST_CTER"/>
    <property type="match status" value="1"/>
</dbReference>
<dbReference type="GO" id="GO:0004364">
    <property type="term" value="F:glutathione transferase activity"/>
    <property type="evidence" value="ECO:0007669"/>
    <property type="project" value="TreeGrafter"/>
</dbReference>
<dbReference type="FunFam" id="1.20.1050.10:FF:000007">
    <property type="entry name" value="Glutathione S-transferase 1-1"/>
    <property type="match status" value="1"/>
</dbReference>
<evidence type="ECO:0000256" key="1">
    <source>
        <dbReference type="ARBA" id="ARBA00011738"/>
    </source>
</evidence>
<dbReference type="Proteomes" id="UP000625711">
    <property type="component" value="Unassembled WGS sequence"/>
</dbReference>
<name>A0A834HPZ5_RHYFE</name>
<dbReference type="SUPFAM" id="SSF47616">
    <property type="entry name" value="GST C-terminal domain-like"/>
    <property type="match status" value="1"/>
</dbReference>
<comment type="subunit">
    <text evidence="1">Homodimer.</text>
</comment>
<dbReference type="Pfam" id="PF13410">
    <property type="entry name" value="GST_C_2"/>
    <property type="match status" value="1"/>
</dbReference>
<sequence length="215" mass="24335">MAPKLFYNECSPPCRAVLMVAKAIGLELELEEKDHEELKTEEMLQINPQHTIPVLIDSDEDFTIWDSHAIAGYLVEKYGEDNSLYPKDDIKKRALINQRLFFDDGILFERIKAALYPLKLGTSDQVPEDAADGLIEALGFLESFMGDDPWFGGDDISIADLALLASVSTIEVFFPLEEDRFPKLIDWLNRGKELPYFEECNRKGLDATKDLLATS</sequence>
<dbReference type="InterPro" id="IPR036249">
    <property type="entry name" value="Thioredoxin-like_sf"/>
</dbReference>
<evidence type="ECO:0000313" key="5">
    <source>
        <dbReference type="Proteomes" id="UP000625711"/>
    </source>
</evidence>
<dbReference type="InterPro" id="IPR036282">
    <property type="entry name" value="Glutathione-S-Trfase_C_sf"/>
</dbReference>
<evidence type="ECO:0000313" key="4">
    <source>
        <dbReference type="EMBL" id="KAF7265323.1"/>
    </source>
</evidence>
<feature type="domain" description="GST N-terminal" evidence="2">
    <location>
        <begin position="1"/>
        <end position="82"/>
    </location>
</feature>
<proteinExistence type="predicted"/>
<dbReference type="SUPFAM" id="SSF52833">
    <property type="entry name" value="Thioredoxin-like"/>
    <property type="match status" value="1"/>
</dbReference>
<comment type="caution">
    <text evidence="4">The sequence shown here is derived from an EMBL/GenBank/DDBJ whole genome shotgun (WGS) entry which is preliminary data.</text>
</comment>
<dbReference type="SFLD" id="SFLDS00019">
    <property type="entry name" value="Glutathione_Transferase_(cytos"/>
    <property type="match status" value="1"/>
</dbReference>
<dbReference type="EMBL" id="JAACXV010014634">
    <property type="protein sequence ID" value="KAF7265323.1"/>
    <property type="molecule type" value="Genomic_DNA"/>
</dbReference>
<evidence type="ECO:0000259" key="3">
    <source>
        <dbReference type="PROSITE" id="PS50405"/>
    </source>
</evidence>
<keyword evidence="5" id="KW-1185">Reference proteome</keyword>
<dbReference type="SFLD" id="SFLDG00358">
    <property type="entry name" value="Main_(cytGST)"/>
    <property type="match status" value="1"/>
</dbReference>
<dbReference type="Gene3D" id="3.40.30.10">
    <property type="entry name" value="Glutaredoxin"/>
    <property type="match status" value="1"/>
</dbReference>
<dbReference type="GO" id="GO:0006749">
    <property type="term" value="P:glutathione metabolic process"/>
    <property type="evidence" value="ECO:0007669"/>
    <property type="project" value="TreeGrafter"/>
</dbReference>